<organism evidence="2 3">
    <name type="scientific">Roseofilum halophilum BLCC-M91</name>
    <dbReference type="NCBI Taxonomy" id="3022259"/>
    <lineage>
        <taxon>Bacteria</taxon>
        <taxon>Bacillati</taxon>
        <taxon>Cyanobacteriota</taxon>
        <taxon>Cyanophyceae</taxon>
        <taxon>Desertifilales</taxon>
        <taxon>Desertifilaceae</taxon>
        <taxon>Roseofilum</taxon>
        <taxon>Roseofilum halophilum</taxon>
    </lineage>
</organism>
<proteinExistence type="predicted"/>
<reference evidence="2 3" key="1">
    <citation type="submission" date="2023-01" db="EMBL/GenBank/DDBJ databases">
        <title>Novel diversity within Roseofilum (Cyanobacteria; Desertifilaceae) from marine benthic mats with descriptions of four novel species.</title>
        <authorList>
            <person name="Wang Y."/>
            <person name="Berthold D.E."/>
            <person name="Hu J."/>
            <person name="Lefler F.W."/>
            <person name="Laughinghouse H.D. IV."/>
        </authorList>
    </citation>
    <scope>NUCLEOTIDE SEQUENCE [LARGE SCALE GENOMIC DNA]</scope>
    <source>
        <strain evidence="2 3">BLCC-M91</strain>
    </source>
</reference>
<sequence>MNKVINFGYYTVGILLEFFQYIWSQIQLRLFYQKWRVTNFLSDYDFVNLEKPKLLVAITHVTSTEESKCAEKGKEKTDKLTQTIEGIFRSFSGCELKILINTITDRHITQFLPDYQKNKIEVIEQVEIDPMLVGFRSQDEFIKREEQFDWFLYLEDDIIIYDSTFLNKIQCFNANSGSLKKILLPHRYEMLEGKKTYIDFSYDPSDNTAFMNWNKLSILEIGELKFCEFGNPHAGLYCLSKEQLKIWRKSGRFWKEKDIMVGPLESAATCCLFECFSLYKPHPCNLQFLEVQHWDTKYSLAMKTLSWKSDTRG</sequence>
<dbReference type="Proteomes" id="UP001231370">
    <property type="component" value="Unassembled WGS sequence"/>
</dbReference>
<dbReference type="EMBL" id="JAQPOK010000086">
    <property type="protein sequence ID" value="MDJ1179455.1"/>
    <property type="molecule type" value="Genomic_DNA"/>
</dbReference>
<evidence type="ECO:0000256" key="1">
    <source>
        <dbReference type="SAM" id="Phobius"/>
    </source>
</evidence>
<keyword evidence="3" id="KW-1185">Reference proteome</keyword>
<keyword evidence="1" id="KW-0472">Membrane</keyword>
<comment type="caution">
    <text evidence="2">The sequence shown here is derived from an EMBL/GenBank/DDBJ whole genome shotgun (WGS) entry which is preliminary data.</text>
</comment>
<keyword evidence="1" id="KW-0812">Transmembrane</keyword>
<protein>
    <recommendedName>
        <fullName evidence="4">Glycosyltransferase family 2 protein</fullName>
    </recommendedName>
</protein>
<evidence type="ECO:0000313" key="3">
    <source>
        <dbReference type="Proteomes" id="UP001231370"/>
    </source>
</evidence>
<name>A0ABT7BJU4_9CYAN</name>
<evidence type="ECO:0008006" key="4">
    <source>
        <dbReference type="Google" id="ProtNLM"/>
    </source>
</evidence>
<dbReference type="RefSeq" id="WP_283762760.1">
    <property type="nucleotide sequence ID" value="NZ_JAQPOK010000086.1"/>
</dbReference>
<accession>A0ABT7BJU4</accession>
<keyword evidence="1" id="KW-1133">Transmembrane helix</keyword>
<feature type="transmembrane region" description="Helical" evidence="1">
    <location>
        <begin position="7"/>
        <end position="23"/>
    </location>
</feature>
<gene>
    <name evidence="2" type="ORF">PJF56_11330</name>
</gene>
<evidence type="ECO:0000313" key="2">
    <source>
        <dbReference type="EMBL" id="MDJ1179455.1"/>
    </source>
</evidence>